<name>A0A6C0D936_9ZZZZ</name>
<dbReference type="EMBL" id="MN739556">
    <property type="protein sequence ID" value="QHT13027.1"/>
    <property type="molecule type" value="Genomic_DNA"/>
</dbReference>
<evidence type="ECO:0000313" key="1">
    <source>
        <dbReference type="EMBL" id="QHT13027.1"/>
    </source>
</evidence>
<protein>
    <submittedName>
        <fullName evidence="1">Uncharacterized protein</fullName>
    </submittedName>
</protein>
<accession>A0A6C0D936</accession>
<dbReference type="AlphaFoldDB" id="A0A6C0D936"/>
<reference evidence="1" key="1">
    <citation type="journal article" date="2020" name="Nature">
        <title>Giant virus diversity and host interactions through global metagenomics.</title>
        <authorList>
            <person name="Schulz F."/>
            <person name="Roux S."/>
            <person name="Paez-Espino D."/>
            <person name="Jungbluth S."/>
            <person name="Walsh D.A."/>
            <person name="Denef V.J."/>
            <person name="McMahon K.D."/>
            <person name="Konstantinidis K.T."/>
            <person name="Eloe-Fadrosh E.A."/>
            <person name="Kyrpides N.C."/>
            <person name="Woyke T."/>
        </authorList>
    </citation>
    <scope>NUCLEOTIDE SEQUENCE</scope>
    <source>
        <strain evidence="1">GVMAG-M-3300023174-130</strain>
    </source>
</reference>
<sequence>MKTRSMTKRENAYKEYEVNIDFDEASEAWKQNKKSIGSGCYKYICEAIRTNGKKCRKNPMTGCKFCSIHNI</sequence>
<organism evidence="1">
    <name type="scientific">viral metagenome</name>
    <dbReference type="NCBI Taxonomy" id="1070528"/>
    <lineage>
        <taxon>unclassified sequences</taxon>
        <taxon>metagenomes</taxon>
        <taxon>organismal metagenomes</taxon>
    </lineage>
</organism>
<proteinExistence type="predicted"/>